<dbReference type="InterPro" id="IPR002850">
    <property type="entry name" value="PIN_toxin-like"/>
</dbReference>
<dbReference type="EMBL" id="JAOWRF010000217">
    <property type="protein sequence ID" value="MCV3214793.1"/>
    <property type="molecule type" value="Genomic_DNA"/>
</dbReference>
<proteinExistence type="predicted"/>
<comment type="caution">
    <text evidence="2">The sequence shown here is derived from an EMBL/GenBank/DDBJ whole genome shotgun (WGS) entry which is preliminary data.</text>
</comment>
<dbReference type="NCBIfam" id="TIGR00305">
    <property type="entry name" value="putative toxin-antitoxin system toxin component, PIN family"/>
    <property type="match status" value="1"/>
</dbReference>
<dbReference type="SUPFAM" id="SSF88723">
    <property type="entry name" value="PIN domain-like"/>
    <property type="match status" value="1"/>
</dbReference>
<dbReference type="Proteomes" id="UP001526143">
    <property type="component" value="Unassembled WGS sequence"/>
</dbReference>
<protein>
    <submittedName>
        <fullName evidence="2">Toxin-antitoxin system toxin component, PIN family</fullName>
    </submittedName>
</protein>
<reference evidence="2 3" key="1">
    <citation type="submission" date="2022-10" db="EMBL/GenBank/DDBJ databases">
        <title>Identification of biosynthetic pathway for the production of the potent trypsin inhibitor radiosumin.</title>
        <authorList>
            <person name="Fewer D.P."/>
            <person name="Delbaje E."/>
            <person name="Ouyang X."/>
            <person name="Agostino P.D."/>
            <person name="Wahlsten M."/>
            <person name="Jokela J."/>
            <person name="Permi P."/>
            <person name="Haapaniemi E."/>
            <person name="Koistinen H."/>
        </authorList>
    </citation>
    <scope>NUCLEOTIDE SEQUENCE [LARGE SCALE GENOMIC DNA]</scope>
    <source>
        <strain evidence="2 3">NIES-515</strain>
    </source>
</reference>
<sequence length="110" mass="12654">MDNSEFEWIVSTEILAEYKEVLNRKKFKLTDEVKAEWFEIIDTFPTIINVNVGIDFTRDRKDAKFLTCAMAADADFLITGDFDFTEAQTLVKTTIISVSLFQRLVCDIGE</sequence>
<dbReference type="Pfam" id="PF13470">
    <property type="entry name" value="PIN_3"/>
    <property type="match status" value="1"/>
</dbReference>
<name>A0ABT3B085_9CYAN</name>
<evidence type="ECO:0000259" key="1">
    <source>
        <dbReference type="Pfam" id="PF13470"/>
    </source>
</evidence>
<dbReference type="PANTHER" id="PTHR34610:SF4">
    <property type="entry name" value="SLL8027 PROTEIN"/>
    <property type="match status" value="1"/>
</dbReference>
<evidence type="ECO:0000313" key="2">
    <source>
        <dbReference type="EMBL" id="MCV3214793.1"/>
    </source>
</evidence>
<organism evidence="2 3">
    <name type="scientific">Plectonema radiosum NIES-515</name>
    <dbReference type="NCBI Taxonomy" id="2986073"/>
    <lineage>
        <taxon>Bacteria</taxon>
        <taxon>Bacillati</taxon>
        <taxon>Cyanobacteriota</taxon>
        <taxon>Cyanophyceae</taxon>
        <taxon>Oscillatoriophycideae</taxon>
        <taxon>Oscillatoriales</taxon>
        <taxon>Microcoleaceae</taxon>
        <taxon>Plectonema</taxon>
    </lineage>
</organism>
<feature type="domain" description="PIN" evidence="1">
    <location>
        <begin position="3"/>
        <end position="82"/>
    </location>
</feature>
<dbReference type="PANTHER" id="PTHR34610">
    <property type="entry name" value="SSL7007 PROTEIN"/>
    <property type="match status" value="1"/>
</dbReference>
<dbReference type="InterPro" id="IPR029060">
    <property type="entry name" value="PIN-like_dom_sf"/>
</dbReference>
<dbReference type="InterPro" id="IPR002716">
    <property type="entry name" value="PIN_dom"/>
</dbReference>
<keyword evidence="3" id="KW-1185">Reference proteome</keyword>
<gene>
    <name evidence="2" type="ORF">OGM63_14920</name>
</gene>
<accession>A0ABT3B085</accession>
<dbReference type="RefSeq" id="WP_263746388.1">
    <property type="nucleotide sequence ID" value="NZ_JAOWRF010000217.1"/>
</dbReference>
<evidence type="ECO:0000313" key="3">
    <source>
        <dbReference type="Proteomes" id="UP001526143"/>
    </source>
</evidence>